<dbReference type="EC" id="3.2.1.23" evidence="3 6"/>
<dbReference type="Gene3D" id="3.40.50.880">
    <property type="match status" value="1"/>
</dbReference>
<feature type="binding site" evidence="8">
    <location>
        <position position="323"/>
    </location>
    <ligand>
        <name>substrate</name>
    </ligand>
</feature>
<keyword evidence="9" id="KW-0862">Zinc</keyword>
<evidence type="ECO:0000256" key="5">
    <source>
        <dbReference type="ARBA" id="ARBA00023295"/>
    </source>
</evidence>
<feature type="active site" description="Proton donor" evidence="7">
    <location>
        <position position="156"/>
    </location>
</feature>
<name>A0A0M6WJV8_9FIRM</name>
<dbReference type="PIRSF" id="PIRSF001084">
    <property type="entry name" value="B-galactosidase"/>
    <property type="match status" value="1"/>
</dbReference>
<evidence type="ECO:0000256" key="4">
    <source>
        <dbReference type="ARBA" id="ARBA00022801"/>
    </source>
</evidence>
<dbReference type="OrthoDB" id="9800974at2"/>
<dbReference type="CDD" id="cd03143">
    <property type="entry name" value="A4_beta-galactosidase_middle_domain"/>
    <property type="match status" value="1"/>
</dbReference>
<gene>
    <name evidence="13" type="ORF">M72_28041</name>
</gene>
<accession>A0A0M6WJV8</accession>
<evidence type="ECO:0000313" key="13">
    <source>
        <dbReference type="EMBL" id="CRL37195.1"/>
    </source>
</evidence>
<evidence type="ECO:0000256" key="9">
    <source>
        <dbReference type="PIRSR" id="PIRSR001084-3"/>
    </source>
</evidence>
<dbReference type="GO" id="GO:0009341">
    <property type="term" value="C:beta-galactosidase complex"/>
    <property type="evidence" value="ECO:0007669"/>
    <property type="project" value="InterPro"/>
</dbReference>
<dbReference type="Pfam" id="PF02449">
    <property type="entry name" value="Glyco_hydro_42"/>
    <property type="match status" value="1"/>
</dbReference>
<dbReference type="InterPro" id="IPR017853">
    <property type="entry name" value="GH"/>
</dbReference>
<evidence type="ECO:0000256" key="3">
    <source>
        <dbReference type="ARBA" id="ARBA00012756"/>
    </source>
</evidence>
<dbReference type="InterPro" id="IPR003476">
    <property type="entry name" value="Glyco_hydro_42"/>
</dbReference>
<evidence type="ECO:0000259" key="10">
    <source>
        <dbReference type="Pfam" id="PF02449"/>
    </source>
</evidence>
<dbReference type="GO" id="GO:0006012">
    <property type="term" value="P:galactose metabolic process"/>
    <property type="evidence" value="ECO:0007669"/>
    <property type="project" value="InterPro"/>
</dbReference>
<dbReference type="STRING" id="301302.ERS852420_02244"/>
<protein>
    <recommendedName>
        <fullName evidence="3 6">Beta-galactosidase</fullName>
        <shortName evidence="6">Beta-gal</shortName>
        <ecNumber evidence="3 6">3.2.1.23</ecNumber>
    </recommendedName>
</protein>
<dbReference type="PANTHER" id="PTHR36447:SF1">
    <property type="entry name" value="BETA-GALACTOSIDASE GANA"/>
    <property type="match status" value="1"/>
</dbReference>
<feature type="binding site" evidence="9">
    <location>
        <position position="163"/>
    </location>
    <ligand>
        <name>Zn(2+)</name>
        <dbReference type="ChEBI" id="CHEBI:29105"/>
    </ligand>
</feature>
<evidence type="ECO:0000256" key="1">
    <source>
        <dbReference type="ARBA" id="ARBA00001412"/>
    </source>
</evidence>
<feature type="domain" description="Glycoside hydrolase family 42 N-terminal" evidence="10">
    <location>
        <begin position="18"/>
        <end position="394"/>
    </location>
</feature>
<keyword evidence="14" id="KW-1185">Reference proteome</keyword>
<evidence type="ECO:0000256" key="2">
    <source>
        <dbReference type="ARBA" id="ARBA00005940"/>
    </source>
</evidence>
<dbReference type="AlphaFoldDB" id="A0A0M6WJV8"/>
<reference evidence="14" key="1">
    <citation type="submission" date="2015-05" db="EMBL/GenBank/DDBJ databases">
        <authorList>
            <consortium name="Pathogen Informatics"/>
        </authorList>
    </citation>
    <scope>NUCLEOTIDE SEQUENCE [LARGE SCALE GENOMIC DNA]</scope>
    <source>
        <strain evidence="14">M72</strain>
    </source>
</reference>
<dbReference type="SUPFAM" id="SSF51445">
    <property type="entry name" value="(Trans)glycosidases"/>
    <property type="match status" value="1"/>
</dbReference>
<feature type="binding site" evidence="8">
    <location>
        <position position="117"/>
    </location>
    <ligand>
        <name>substrate</name>
    </ligand>
</feature>
<dbReference type="GO" id="GO:0004565">
    <property type="term" value="F:beta-galactosidase activity"/>
    <property type="evidence" value="ECO:0007669"/>
    <property type="project" value="UniProtKB-EC"/>
</dbReference>
<dbReference type="PANTHER" id="PTHR36447">
    <property type="entry name" value="BETA-GALACTOSIDASE GANA"/>
    <property type="match status" value="1"/>
</dbReference>
<comment type="similarity">
    <text evidence="2 6">Belongs to the glycosyl hydrolase 42 family.</text>
</comment>
<dbReference type="GO" id="GO:0046872">
    <property type="term" value="F:metal ion binding"/>
    <property type="evidence" value="ECO:0007669"/>
    <property type="project" value="UniProtKB-KW"/>
</dbReference>
<feature type="domain" description="Beta-galactosidase C-terminal" evidence="12">
    <location>
        <begin position="620"/>
        <end position="675"/>
    </location>
</feature>
<dbReference type="InterPro" id="IPR013529">
    <property type="entry name" value="Glyco_hydro_42_N"/>
</dbReference>
<evidence type="ECO:0000259" key="11">
    <source>
        <dbReference type="Pfam" id="PF08532"/>
    </source>
</evidence>
<feature type="binding site" evidence="9">
    <location>
        <position position="166"/>
    </location>
    <ligand>
        <name>Zn(2+)</name>
        <dbReference type="ChEBI" id="CHEBI:29105"/>
    </ligand>
</feature>
<evidence type="ECO:0000313" key="14">
    <source>
        <dbReference type="Proteomes" id="UP000049979"/>
    </source>
</evidence>
<dbReference type="InterPro" id="IPR013780">
    <property type="entry name" value="Glyco_hydro_b"/>
</dbReference>
<feature type="active site" description="Nucleophile" evidence="7">
    <location>
        <position position="315"/>
    </location>
</feature>
<dbReference type="InterPro" id="IPR013739">
    <property type="entry name" value="Beta_galactosidase_C"/>
</dbReference>
<dbReference type="InterPro" id="IPR029062">
    <property type="entry name" value="Class_I_gatase-like"/>
</dbReference>
<dbReference type="Gene3D" id="2.60.40.1180">
    <property type="entry name" value="Golgi alpha-mannosidase II"/>
    <property type="match status" value="1"/>
</dbReference>
<feature type="domain" description="Beta-galactosidase trimerisation" evidence="11">
    <location>
        <begin position="404"/>
        <end position="612"/>
    </location>
</feature>
<feature type="binding site" evidence="9">
    <location>
        <position position="121"/>
    </location>
    <ligand>
        <name>Zn(2+)</name>
        <dbReference type="ChEBI" id="CHEBI:29105"/>
    </ligand>
</feature>
<dbReference type="Pfam" id="PF08532">
    <property type="entry name" value="Glyco_hydro_42M"/>
    <property type="match status" value="1"/>
</dbReference>
<dbReference type="Proteomes" id="UP000049979">
    <property type="component" value="Unassembled WGS sequence"/>
</dbReference>
<proteinExistence type="inferred from homology"/>
<evidence type="ECO:0000256" key="8">
    <source>
        <dbReference type="PIRSR" id="PIRSR001084-2"/>
    </source>
</evidence>
<dbReference type="EMBL" id="CVRR01000016">
    <property type="protein sequence ID" value="CRL37195.1"/>
    <property type="molecule type" value="Genomic_DNA"/>
</dbReference>
<keyword evidence="4 6" id="KW-0378">Hydrolase</keyword>
<dbReference type="Gene3D" id="3.20.20.80">
    <property type="entry name" value="Glycosidases"/>
    <property type="match status" value="1"/>
</dbReference>
<dbReference type="Pfam" id="PF08533">
    <property type="entry name" value="Glyco_hydro_42C"/>
    <property type="match status" value="1"/>
</dbReference>
<feature type="binding site" evidence="8">
    <location>
        <position position="155"/>
    </location>
    <ligand>
        <name>substrate</name>
    </ligand>
</feature>
<sequence length="676" mass="77376">MEKKILFPQIGGIMHGGDYNPEQWLDQPDILEEDIRMMKKAGMNCATLGVFSWSTYEPREGEFHFAWLHDIMDKLYANGIYTILATPSGARPAWLDEIYPECRRVDSYGVREHHGVRHNHCMSAPVYRKKVSVIVNKLVDEFGNHPGLLMWHISNEFGGECYCPHCVKRFQDYLAEKFDHDIEKLNKAWWTTFWSHTYNDFSQIEPPYRNGEFSIMGLNLEWKRFTTWNMTDYMKAEIAILKERTPQIPVTTNFMKEYDGLDYHKMQQPLDVVSWDSYPRFHNDEESFSDTMTENAFDHAMIRCLKKEQPFMLMESAPGLVNWHPFNKMKRPGVHRLASLQAVALGSDTVQYFQWRKGRGSFEQYHGAVVDHLGTDDTRVFREVADLGEELKKLKDLAGTVVKAPVAVLYDWDSLWATDGMKGLAESTRNYIKTCRKAYRNLSALGVDVDVISSEEDYSGYSVIVAPMLYLLHPHVGERMKQFVEQGGHLIATYVTGYVDENQLNYLGGFPGDGLKDLFGVISEEIDTLYPSDRNCVHFAEMPEGEVRDYAEVLRVADGTNVLGTYEQDYYKGMAAVTERTCQNGSAMYIAARLDDASMQHLYARTLKKAGVSMYKLPYGVERHTREADGMRYVFYLNDTTGPQIVSGVEGIDLLTGEVIKGILTLEPYGVACVKE</sequence>
<dbReference type="SUPFAM" id="SSF52317">
    <property type="entry name" value="Class I glutamine amidotransferase-like"/>
    <property type="match status" value="1"/>
</dbReference>
<keyword evidence="9" id="KW-0479">Metal-binding</keyword>
<organism evidence="13 14">
    <name type="scientific">Roseburia faecis</name>
    <dbReference type="NCBI Taxonomy" id="301302"/>
    <lineage>
        <taxon>Bacteria</taxon>
        <taxon>Bacillati</taxon>
        <taxon>Bacillota</taxon>
        <taxon>Clostridia</taxon>
        <taxon>Lachnospirales</taxon>
        <taxon>Lachnospiraceae</taxon>
        <taxon>Roseburia</taxon>
    </lineage>
</organism>
<evidence type="ECO:0000256" key="6">
    <source>
        <dbReference type="PIRNR" id="PIRNR001084"/>
    </source>
</evidence>
<keyword evidence="5 6" id="KW-0326">Glycosidase</keyword>
<comment type="catalytic activity">
    <reaction evidence="1 6">
        <text>Hydrolysis of terminal non-reducing beta-D-galactose residues in beta-D-galactosides.</text>
        <dbReference type="EC" id="3.2.1.23"/>
    </reaction>
</comment>
<feature type="binding site" evidence="9">
    <location>
        <position position="161"/>
    </location>
    <ligand>
        <name>Zn(2+)</name>
        <dbReference type="ChEBI" id="CHEBI:29105"/>
    </ligand>
</feature>
<evidence type="ECO:0000256" key="7">
    <source>
        <dbReference type="PIRSR" id="PIRSR001084-1"/>
    </source>
</evidence>
<dbReference type="InterPro" id="IPR013738">
    <property type="entry name" value="Beta_galactosidase_Trimer"/>
</dbReference>
<dbReference type="RefSeq" id="WP_055067670.1">
    <property type="nucleotide sequence ID" value="NZ_CP173697.1"/>
</dbReference>
<evidence type="ECO:0000259" key="12">
    <source>
        <dbReference type="Pfam" id="PF08533"/>
    </source>
</evidence>